<dbReference type="Gene3D" id="2.40.10.340">
    <property type="entry name" value="Rod shape-determining protein MreC, domain 1"/>
    <property type="match status" value="1"/>
</dbReference>
<accession>A0A9E6ZLG3</accession>
<dbReference type="PANTHER" id="PTHR34138">
    <property type="entry name" value="CELL SHAPE-DETERMINING PROTEIN MREC"/>
    <property type="match status" value="1"/>
</dbReference>
<dbReference type="InterPro" id="IPR055342">
    <property type="entry name" value="MreC_beta-barrel_core"/>
</dbReference>
<sequence>MSRYLTSRRLFLLLGSIIVLVVIAGLTISRTGRTASWPEQVVMNVENTVSGWVYRPVSKLTAFFGGLHDLRQMYVENAELKHDMQDYQSLKAQLNDAEAEDNRLRQMVHFAQGAGKSLPRVPAHVVGREPSEWNSQLTIDAGSAQGVRPDMAVVAPDGSLVGRVEKVASHSAKVDLITDTQVGDGVSAFADTSSVQPFGVVTGSTRNQGALDMTFWGSLVQLPAKQLVGQEVVTSGLSDVFPRGIVIGKITKVQYGPHNTVQTAVVQPAADLDYLQDVFVVRTTNQAGQGQ</sequence>
<comment type="function">
    <text evidence="5">Involved in formation and maintenance of cell shape.</text>
</comment>
<name>T0C944_ALIAG</name>
<dbReference type="Gene3D" id="2.40.10.350">
    <property type="entry name" value="Rod shape-determining protein MreC, domain 2"/>
    <property type="match status" value="1"/>
</dbReference>
<dbReference type="STRING" id="1356854.N007_03905"/>
<dbReference type="eggNOG" id="COG1792">
    <property type="taxonomic scope" value="Bacteria"/>
</dbReference>
<dbReference type="InterPro" id="IPR007221">
    <property type="entry name" value="MreC"/>
</dbReference>
<keyword evidence="8" id="KW-1185">Reference proteome</keyword>
<evidence type="ECO:0000256" key="5">
    <source>
        <dbReference type="PIRNR" id="PIRNR038471"/>
    </source>
</evidence>
<dbReference type="PANTHER" id="PTHR34138:SF1">
    <property type="entry name" value="CELL SHAPE-DETERMINING PROTEIN MREC"/>
    <property type="match status" value="1"/>
</dbReference>
<evidence type="ECO:0000259" key="6">
    <source>
        <dbReference type="Pfam" id="PF04085"/>
    </source>
</evidence>
<gene>
    <name evidence="7" type="primary">mreC</name>
    <name evidence="7" type="ORF">K1I37_12470</name>
</gene>
<dbReference type="PIRSF" id="PIRSF038471">
    <property type="entry name" value="MreC"/>
    <property type="match status" value="1"/>
</dbReference>
<dbReference type="InterPro" id="IPR042175">
    <property type="entry name" value="Cell/Rod_MreC_2"/>
</dbReference>
<evidence type="ECO:0000313" key="7">
    <source>
        <dbReference type="EMBL" id="UNO47519.1"/>
    </source>
</evidence>
<accession>T0C944</accession>
<dbReference type="GO" id="GO:0005886">
    <property type="term" value="C:plasma membrane"/>
    <property type="evidence" value="ECO:0007669"/>
    <property type="project" value="TreeGrafter"/>
</dbReference>
<evidence type="ECO:0000256" key="1">
    <source>
        <dbReference type="ARBA" id="ARBA00009369"/>
    </source>
</evidence>
<dbReference type="AlphaFoldDB" id="T0C944"/>
<evidence type="ECO:0000313" key="8">
    <source>
        <dbReference type="Proteomes" id="UP000829401"/>
    </source>
</evidence>
<dbReference type="Proteomes" id="UP000829401">
    <property type="component" value="Chromosome"/>
</dbReference>
<protein>
    <recommendedName>
        <fullName evidence="2 5">Cell shape-determining protein MreC</fullName>
    </recommendedName>
    <alternativeName>
        <fullName evidence="4 5">Cell shape protein MreC</fullName>
    </alternativeName>
</protein>
<dbReference type="OrthoDB" id="9792313at2"/>
<dbReference type="NCBIfam" id="TIGR00219">
    <property type="entry name" value="mreC"/>
    <property type="match status" value="1"/>
</dbReference>
<dbReference type="InterPro" id="IPR042177">
    <property type="entry name" value="Cell/Rod_1"/>
</dbReference>
<dbReference type="Pfam" id="PF04085">
    <property type="entry name" value="MreC"/>
    <property type="match status" value="1"/>
</dbReference>
<evidence type="ECO:0000256" key="2">
    <source>
        <dbReference type="ARBA" id="ARBA00013855"/>
    </source>
</evidence>
<dbReference type="RefSeq" id="WP_021295711.1">
    <property type="nucleotide sequence ID" value="NZ_AURB01000101.1"/>
</dbReference>
<evidence type="ECO:0000256" key="3">
    <source>
        <dbReference type="ARBA" id="ARBA00022960"/>
    </source>
</evidence>
<feature type="domain" description="Rod shape-determining protein MreC beta-barrel core" evidence="6">
    <location>
        <begin position="125"/>
        <end position="281"/>
    </location>
</feature>
<dbReference type="EMBL" id="CP080467">
    <property type="protein sequence ID" value="UNO47519.1"/>
    <property type="molecule type" value="Genomic_DNA"/>
</dbReference>
<reference evidence="8" key="1">
    <citation type="journal article" date="2022" name="G3 (Bethesda)">
        <title>Unveiling the complete genome sequence of Alicyclobacillus acidoterrestris DSM 3922T, a taint-producing strain.</title>
        <authorList>
            <person name="Leonardo I.C."/>
            <person name="Barreto Crespo M.T."/>
            <person name="Gaspar F.B."/>
        </authorList>
    </citation>
    <scope>NUCLEOTIDE SEQUENCE [LARGE SCALE GENOMIC DNA]</scope>
    <source>
        <strain evidence="8">DSM 3922</strain>
    </source>
</reference>
<evidence type="ECO:0000256" key="4">
    <source>
        <dbReference type="ARBA" id="ARBA00032089"/>
    </source>
</evidence>
<proteinExistence type="inferred from homology"/>
<dbReference type="GO" id="GO:0008360">
    <property type="term" value="P:regulation of cell shape"/>
    <property type="evidence" value="ECO:0007669"/>
    <property type="project" value="UniProtKB-KW"/>
</dbReference>
<organism evidence="7 8">
    <name type="scientific">Alicyclobacillus acidoterrestris (strain ATCC 49025 / DSM 3922 / CIP 106132 / NCIMB 13137 / GD3B)</name>
    <dbReference type="NCBI Taxonomy" id="1356854"/>
    <lineage>
        <taxon>Bacteria</taxon>
        <taxon>Bacillati</taxon>
        <taxon>Bacillota</taxon>
        <taxon>Bacilli</taxon>
        <taxon>Bacillales</taxon>
        <taxon>Alicyclobacillaceae</taxon>
        <taxon>Alicyclobacillus</taxon>
    </lineage>
</organism>
<dbReference type="KEGG" id="aaco:K1I37_12470"/>
<comment type="similarity">
    <text evidence="1 5">Belongs to the MreC family.</text>
</comment>
<keyword evidence="3 5" id="KW-0133">Cell shape</keyword>